<reference evidence="1 2" key="1">
    <citation type="submission" date="2018-08" db="EMBL/GenBank/DDBJ databases">
        <title>A genome reference for cultivated species of the human gut microbiota.</title>
        <authorList>
            <person name="Zou Y."/>
            <person name="Xue W."/>
            <person name="Luo G."/>
        </authorList>
    </citation>
    <scope>NUCLEOTIDE SEQUENCE [LARGE SCALE GENOMIC DNA]</scope>
    <source>
        <strain evidence="1 2">OM06-4</strain>
    </source>
</reference>
<gene>
    <name evidence="1" type="ORF">DXB93_15330</name>
</gene>
<dbReference type="RefSeq" id="WP_117582399.1">
    <property type="nucleotide sequence ID" value="NZ_QUSL01000031.1"/>
</dbReference>
<dbReference type="Proteomes" id="UP000261032">
    <property type="component" value="Unassembled WGS sequence"/>
</dbReference>
<evidence type="ECO:0000313" key="2">
    <source>
        <dbReference type="Proteomes" id="UP000261032"/>
    </source>
</evidence>
<evidence type="ECO:0000313" key="1">
    <source>
        <dbReference type="EMBL" id="RGD80346.1"/>
    </source>
</evidence>
<proteinExistence type="predicted"/>
<comment type="caution">
    <text evidence="1">The sequence shown here is derived from an EMBL/GenBank/DDBJ whole genome shotgun (WGS) entry which is preliminary data.</text>
</comment>
<accession>A0A3E3EA06</accession>
<evidence type="ECO:0008006" key="3">
    <source>
        <dbReference type="Google" id="ProtNLM"/>
    </source>
</evidence>
<organism evidence="1 2">
    <name type="scientific">Thomasclavelia ramosa</name>
    <dbReference type="NCBI Taxonomy" id="1547"/>
    <lineage>
        <taxon>Bacteria</taxon>
        <taxon>Bacillati</taxon>
        <taxon>Bacillota</taxon>
        <taxon>Erysipelotrichia</taxon>
        <taxon>Erysipelotrichales</taxon>
        <taxon>Coprobacillaceae</taxon>
        <taxon>Thomasclavelia</taxon>
    </lineage>
</organism>
<sequence>MTIESLRFIKEQLELINYEFGQWTSNPVPYPYWVGEYNEIENVNEDGLQETTFILTGTTRGSWLELEQDKEKIEQLFKDKIAILPNDNGIAIFYMNSLIVPVDDMELKRMQINLQIKEWKVN</sequence>
<dbReference type="AlphaFoldDB" id="A0A3E3EA06"/>
<dbReference type="EMBL" id="QUSL01000031">
    <property type="protein sequence ID" value="RGD80346.1"/>
    <property type="molecule type" value="Genomic_DNA"/>
</dbReference>
<protein>
    <recommendedName>
        <fullName evidence="3">Phage tail protein</fullName>
    </recommendedName>
</protein>
<name>A0A3E3EA06_9FIRM</name>